<organism evidence="2 3">
    <name type="scientific">Melipona quadrifasciata</name>
    <dbReference type="NCBI Taxonomy" id="166423"/>
    <lineage>
        <taxon>Eukaryota</taxon>
        <taxon>Metazoa</taxon>
        <taxon>Ecdysozoa</taxon>
        <taxon>Arthropoda</taxon>
        <taxon>Hexapoda</taxon>
        <taxon>Insecta</taxon>
        <taxon>Pterygota</taxon>
        <taxon>Neoptera</taxon>
        <taxon>Endopterygota</taxon>
        <taxon>Hymenoptera</taxon>
        <taxon>Apocrita</taxon>
        <taxon>Aculeata</taxon>
        <taxon>Apoidea</taxon>
        <taxon>Anthophila</taxon>
        <taxon>Apidae</taxon>
        <taxon>Melipona</taxon>
    </lineage>
</organism>
<evidence type="ECO:0000313" key="2">
    <source>
        <dbReference type="EMBL" id="KOX73352.1"/>
    </source>
</evidence>
<feature type="region of interest" description="Disordered" evidence="1">
    <location>
        <begin position="42"/>
        <end position="68"/>
    </location>
</feature>
<dbReference type="EMBL" id="KQ435798">
    <property type="protein sequence ID" value="KOX73352.1"/>
    <property type="molecule type" value="Genomic_DNA"/>
</dbReference>
<protein>
    <submittedName>
        <fullName evidence="2">Uncharacterized protein</fullName>
    </submittedName>
</protein>
<evidence type="ECO:0000256" key="1">
    <source>
        <dbReference type="SAM" id="MobiDB-lite"/>
    </source>
</evidence>
<keyword evidence="3" id="KW-1185">Reference proteome</keyword>
<name>A0A0N0U537_9HYME</name>
<dbReference type="Proteomes" id="UP000053105">
    <property type="component" value="Unassembled WGS sequence"/>
</dbReference>
<gene>
    <name evidence="2" type="ORF">WN51_14398</name>
</gene>
<reference evidence="2 3" key="1">
    <citation type="submission" date="2015-07" db="EMBL/GenBank/DDBJ databases">
        <title>The genome of Melipona quadrifasciata.</title>
        <authorList>
            <person name="Pan H."/>
            <person name="Kapheim K."/>
        </authorList>
    </citation>
    <scope>NUCLEOTIDE SEQUENCE [LARGE SCALE GENOMIC DNA]</scope>
    <source>
        <strain evidence="2">0111107301</strain>
        <tissue evidence="2">Whole body</tissue>
    </source>
</reference>
<feature type="compositionally biased region" description="Polar residues" evidence="1">
    <location>
        <begin position="49"/>
        <end position="66"/>
    </location>
</feature>
<dbReference type="AlphaFoldDB" id="A0A0N0U537"/>
<evidence type="ECO:0000313" key="3">
    <source>
        <dbReference type="Proteomes" id="UP000053105"/>
    </source>
</evidence>
<accession>A0A0N0U537</accession>
<proteinExistence type="predicted"/>
<sequence>MVRRRRGRKRETTSVSWCEQFQESGTSRNFVSGEVTNSTLLDEEDRGNVCNTEQRNGSADDPQNSRVDYRSSSKKIPLLLHLSAILGLTVVPRNLDHVVLWPSIENPRKKQWKNRADRLYGIAWKGYAVNWFNTFHIRVCFLAVTRDTSPF</sequence>